<dbReference type="EMBL" id="GL348716">
    <property type="protein sequence ID" value="EFH57849.1"/>
    <property type="molecule type" value="Genomic_DNA"/>
</dbReference>
<dbReference type="HOGENOM" id="CLU_017338_2_0_1"/>
<feature type="region of interest" description="Disordered" evidence="4">
    <location>
        <begin position="370"/>
        <end position="393"/>
    </location>
</feature>
<dbReference type="PANTHER" id="PTHR32054">
    <property type="entry name" value="HEAVY CHAIN, PUTATIVE, EXPRESSED-RELATED-RELATED"/>
    <property type="match status" value="1"/>
</dbReference>
<evidence type="ECO:0000256" key="3">
    <source>
        <dbReference type="SAM" id="Coils"/>
    </source>
</evidence>
<dbReference type="STRING" id="81972.D7LLJ2"/>
<organism evidence="6">
    <name type="scientific">Arabidopsis lyrata subsp. lyrata</name>
    <name type="common">Lyre-leaved rock-cress</name>
    <dbReference type="NCBI Taxonomy" id="81972"/>
    <lineage>
        <taxon>Eukaryota</taxon>
        <taxon>Viridiplantae</taxon>
        <taxon>Streptophyta</taxon>
        <taxon>Embryophyta</taxon>
        <taxon>Tracheophyta</taxon>
        <taxon>Spermatophyta</taxon>
        <taxon>Magnoliopsida</taxon>
        <taxon>eudicotyledons</taxon>
        <taxon>Gunneridae</taxon>
        <taxon>Pentapetalae</taxon>
        <taxon>rosids</taxon>
        <taxon>malvids</taxon>
        <taxon>Brassicales</taxon>
        <taxon>Brassicaceae</taxon>
        <taxon>Camelineae</taxon>
        <taxon>Arabidopsis</taxon>
    </lineage>
</organism>
<dbReference type="GO" id="GO:0009903">
    <property type="term" value="P:chloroplast avoidance movement"/>
    <property type="evidence" value="ECO:0007669"/>
    <property type="project" value="TreeGrafter"/>
</dbReference>
<evidence type="ECO:0000313" key="5">
    <source>
        <dbReference type="EMBL" id="EFH57849.1"/>
    </source>
</evidence>
<dbReference type="AlphaFoldDB" id="D7LLJ2"/>
<dbReference type="Proteomes" id="UP000008694">
    <property type="component" value="Unassembled WGS sequence"/>
</dbReference>
<dbReference type="Pfam" id="PF05701">
    <property type="entry name" value="WEMBL"/>
    <property type="match status" value="2"/>
</dbReference>
<evidence type="ECO:0000256" key="2">
    <source>
        <dbReference type="ARBA" id="ARBA00023054"/>
    </source>
</evidence>
<feature type="compositionally biased region" description="Polar residues" evidence="4">
    <location>
        <begin position="17"/>
        <end position="26"/>
    </location>
</feature>
<keyword evidence="2 3" id="KW-0175">Coiled coil</keyword>
<proteinExistence type="inferred from homology"/>
<feature type="coiled-coil region" evidence="3">
    <location>
        <begin position="99"/>
        <end position="226"/>
    </location>
</feature>
<dbReference type="InterPro" id="IPR008545">
    <property type="entry name" value="Web"/>
</dbReference>
<dbReference type="GO" id="GO:0009904">
    <property type="term" value="P:chloroplast accumulation movement"/>
    <property type="evidence" value="ECO:0007669"/>
    <property type="project" value="TreeGrafter"/>
</dbReference>
<dbReference type="eggNOG" id="ENOG502QSAB">
    <property type="taxonomic scope" value="Eukaryota"/>
</dbReference>
<feature type="compositionally biased region" description="Basic and acidic residues" evidence="4">
    <location>
        <begin position="467"/>
        <end position="479"/>
    </location>
</feature>
<feature type="region of interest" description="Disordered" evidence="4">
    <location>
        <begin position="1"/>
        <end position="31"/>
    </location>
</feature>
<dbReference type="PANTHER" id="PTHR32054:SF4">
    <property type="entry name" value="OS07G0677900 PROTEIN"/>
    <property type="match status" value="1"/>
</dbReference>
<accession>D7LLJ2</accession>
<sequence length="516" mass="57725">MTDIPEPGSVIEPVTLNPDSDLSNGRTEIDTSAPFESVREAATRFGGFGFWRPSHNKLPEASQIDTSAPFESVREAATRFGGFGFWRPSHNKLPEASQEKVEETDIIELKAQASELQRDLIVKERETLEMLKELEATKATVLKLQQRNEVYEEETAALEKTRERLMQKSLKVISLEEEEVRVRFAKEGETDEKDLENNALGMLNEIQRLSREAQEVKITGENAQSEVVKAMAEIESTRDKIRTAKIRLVAARKMKEAARAAEAVAIAEIEAVTGSINVEKAEAVTISAEEYALLACSAREAEEEARKRVEDAMSRVEEANVSKMNVLKKVDEAAEEIETSKRVLEEAVERVDAANASKLDAEEALRNWRSENGQRRRLSSSVNNTSKFKSKRESTRLMDVNGLHLTYDVVHGSSSSSVPVLKPTMSIGQILSKKLLLAEDSDMNVANERRKMSLGQMLAKNSNSDKTVSKRSEGKENGKRSTTRKRKSFGFAKISVLLNKESKNKKKKKKIALNLR</sequence>
<keyword evidence="6" id="KW-1185">Reference proteome</keyword>
<evidence type="ECO:0000313" key="6">
    <source>
        <dbReference type="Proteomes" id="UP000008694"/>
    </source>
</evidence>
<reference evidence="6" key="1">
    <citation type="journal article" date="2011" name="Nat. Genet.">
        <title>The Arabidopsis lyrata genome sequence and the basis of rapid genome size change.</title>
        <authorList>
            <person name="Hu T.T."/>
            <person name="Pattyn P."/>
            <person name="Bakker E.G."/>
            <person name="Cao J."/>
            <person name="Cheng J.-F."/>
            <person name="Clark R.M."/>
            <person name="Fahlgren N."/>
            <person name="Fawcett J.A."/>
            <person name="Grimwood J."/>
            <person name="Gundlach H."/>
            <person name="Haberer G."/>
            <person name="Hollister J.D."/>
            <person name="Ossowski S."/>
            <person name="Ottilar R.P."/>
            <person name="Salamov A.A."/>
            <person name="Schneeberger K."/>
            <person name="Spannagl M."/>
            <person name="Wang X."/>
            <person name="Yang L."/>
            <person name="Nasrallah M.E."/>
            <person name="Bergelson J."/>
            <person name="Carrington J.C."/>
            <person name="Gaut B.S."/>
            <person name="Schmutz J."/>
            <person name="Mayer K.F.X."/>
            <person name="Van de Peer Y."/>
            <person name="Grigoriev I.V."/>
            <person name="Nordborg M."/>
            <person name="Weigel D."/>
            <person name="Guo Y.-L."/>
        </authorList>
    </citation>
    <scope>NUCLEOTIDE SEQUENCE [LARGE SCALE GENOMIC DNA]</scope>
    <source>
        <strain evidence="6">cv. MN47</strain>
    </source>
</reference>
<evidence type="ECO:0000256" key="1">
    <source>
        <dbReference type="ARBA" id="ARBA00005485"/>
    </source>
</evidence>
<dbReference type="Gramene" id="Al_scaffold_0004_2400">
    <property type="protein sequence ID" value="Al_scaffold_0004_2400"/>
    <property type="gene ID" value="Al_scaffold_0004_2400"/>
</dbReference>
<comment type="similarity">
    <text evidence="1">Belongs to the WEB family.</text>
</comment>
<name>D7LLJ2_ARALL</name>
<feature type="region of interest" description="Disordered" evidence="4">
    <location>
        <begin position="455"/>
        <end position="487"/>
    </location>
</feature>
<dbReference type="GO" id="GO:0005829">
    <property type="term" value="C:cytosol"/>
    <property type="evidence" value="ECO:0007669"/>
    <property type="project" value="TreeGrafter"/>
</dbReference>
<gene>
    <name evidence="5" type="ORF">ARALYDRAFT_669681</name>
</gene>
<evidence type="ECO:0000256" key="4">
    <source>
        <dbReference type="SAM" id="MobiDB-lite"/>
    </source>
</evidence>
<protein>
    <submittedName>
        <fullName evidence="5">Predicted protein</fullName>
    </submittedName>
</protein>